<feature type="region of interest" description="Disordered" evidence="1">
    <location>
        <begin position="1"/>
        <end position="32"/>
    </location>
</feature>
<dbReference type="VEuPathDB" id="VectorBase:AARA000911"/>
<organism evidence="2 3">
    <name type="scientific">Anopheles arabiensis</name>
    <name type="common">Mosquito</name>
    <dbReference type="NCBI Taxonomy" id="7173"/>
    <lineage>
        <taxon>Eukaryota</taxon>
        <taxon>Metazoa</taxon>
        <taxon>Ecdysozoa</taxon>
        <taxon>Arthropoda</taxon>
        <taxon>Hexapoda</taxon>
        <taxon>Insecta</taxon>
        <taxon>Pterygota</taxon>
        <taxon>Neoptera</taxon>
        <taxon>Endopterygota</taxon>
        <taxon>Diptera</taxon>
        <taxon>Nematocera</taxon>
        <taxon>Culicoidea</taxon>
        <taxon>Culicidae</taxon>
        <taxon>Anophelinae</taxon>
        <taxon>Anopheles</taxon>
    </lineage>
</organism>
<dbReference type="PANTHER" id="PTHR33053:SF9">
    <property type="entry name" value="AGAP000105-PA"/>
    <property type="match status" value="1"/>
</dbReference>
<dbReference type="Proteomes" id="UP000075840">
    <property type="component" value="Unassembled WGS sequence"/>
</dbReference>
<dbReference type="VEuPathDB" id="VectorBase:AARA21_001448"/>
<dbReference type="EMBL" id="APCN01007598">
    <property type="status" value="NOT_ANNOTATED_CDS"/>
    <property type="molecule type" value="Genomic_DNA"/>
</dbReference>
<reference evidence="2" key="1">
    <citation type="submission" date="2022-08" db="UniProtKB">
        <authorList>
            <consortium name="EnsemblMetazoa"/>
        </authorList>
    </citation>
    <scope>IDENTIFICATION</scope>
    <source>
        <strain evidence="2">Dongola</strain>
    </source>
</reference>
<evidence type="ECO:0000313" key="2">
    <source>
        <dbReference type="EnsemblMetazoa" id="AARA000911-PA"/>
    </source>
</evidence>
<sequence>MQVNENIDDDEENEVQSASDSAQQTQPSSSEVAERVRNWALKTYQTHKAINGMLEILRDITSYKLPKDARTLLKTKQCGQEIQQIAGGEFWYPGVKAALEKQFGNVQPRVSKFSLNFSIDGLPLHKSSRKQFWPILMSIKELPEIPVLMVGNFLGESKPASVEEYLRPLVKELNGLMENGIQIANKLIEVRVGAFIADSPARAFIKGVVYFNHKKGCQKCTVEGKFDKTARVMCFPGIDAPARTHQDFKDSKDDEHHRETTPLVDLLHFDIILNVIIADLLHLIDFGVTRTAINGWKSGKFGGGPKWSQETLNRINNILDNVEIPLEFHRKLRSIEDTGFWKASEFNMFLNYASFIVLKEVLTKEQYEHFMLYYCAIRLFSSECYKEHWPAAHVLLVQFVEQYGTIYGEHCITSNVHNLLHVYEVVKKFGALVNFSSYRYEAKLHDVGRNGHNVLVQAANRISEQIPTRPSSSKNSPFPYIESKSYGAVVHINSIITLYPSEQSNWFLTHDFS</sequence>
<accession>A0A182HI54</accession>
<keyword evidence="3" id="KW-1185">Reference proteome</keyword>
<proteinExistence type="predicted"/>
<dbReference type="EnsemblMetazoa" id="AARA000911-RA">
    <property type="protein sequence ID" value="AARA000911-PA"/>
    <property type="gene ID" value="AARA000911"/>
</dbReference>
<name>A0A182HI54_ANOAR</name>
<feature type="compositionally biased region" description="Polar residues" evidence="1">
    <location>
        <begin position="15"/>
        <end position="31"/>
    </location>
</feature>
<protein>
    <submittedName>
        <fullName evidence="2">Uncharacterized protein</fullName>
    </submittedName>
</protein>
<feature type="compositionally biased region" description="Acidic residues" evidence="1">
    <location>
        <begin position="1"/>
        <end position="14"/>
    </location>
</feature>
<dbReference type="PANTHER" id="PTHR33053">
    <property type="entry name" value="PROTEIN, PUTATIVE-RELATED"/>
    <property type="match status" value="1"/>
</dbReference>
<evidence type="ECO:0000313" key="3">
    <source>
        <dbReference type="Proteomes" id="UP000075840"/>
    </source>
</evidence>
<evidence type="ECO:0000256" key="1">
    <source>
        <dbReference type="SAM" id="MobiDB-lite"/>
    </source>
</evidence>
<dbReference type="VEuPathDB" id="VectorBase:AARA21_007949"/>
<dbReference type="AlphaFoldDB" id="A0A182HI54"/>